<dbReference type="PANTHER" id="PTHR43798:SF33">
    <property type="entry name" value="HYDROLASE, PUTATIVE (AFU_ORTHOLOGUE AFUA_2G14860)-RELATED"/>
    <property type="match status" value="1"/>
</dbReference>
<dbReference type="PANTHER" id="PTHR43798">
    <property type="entry name" value="MONOACYLGLYCEROL LIPASE"/>
    <property type="match status" value="1"/>
</dbReference>
<evidence type="ECO:0000313" key="2">
    <source>
        <dbReference type="EMBL" id="WDE01877.1"/>
    </source>
</evidence>
<keyword evidence="2" id="KW-0378">Hydrolase</keyword>
<dbReference type="AlphaFoldDB" id="A0AAE9YYD3"/>
<dbReference type="EMBL" id="CP059735">
    <property type="protein sequence ID" value="WDE01877.1"/>
    <property type="molecule type" value="Genomic_DNA"/>
</dbReference>
<evidence type="ECO:0000259" key="1">
    <source>
        <dbReference type="Pfam" id="PF12697"/>
    </source>
</evidence>
<reference evidence="2 3" key="1">
    <citation type="journal article" date="2015" name="Genome Announc.">
        <title>Draft Genome Sequences of Marine Isolates of Thalassomonas viridans and Thalassomonas actiniarum.</title>
        <authorList>
            <person name="Olonade I."/>
            <person name="van Zyl L.J."/>
            <person name="Trindade M."/>
        </authorList>
    </citation>
    <scope>NUCLEOTIDE SEQUENCE [LARGE SCALE GENOMIC DNA]</scope>
    <source>
        <strain evidence="2 3">A5K-106</strain>
    </source>
</reference>
<keyword evidence="3" id="KW-1185">Reference proteome</keyword>
<dbReference type="GO" id="GO:0016020">
    <property type="term" value="C:membrane"/>
    <property type="evidence" value="ECO:0007669"/>
    <property type="project" value="TreeGrafter"/>
</dbReference>
<proteinExistence type="predicted"/>
<dbReference type="SUPFAM" id="SSF53474">
    <property type="entry name" value="alpha/beta-Hydrolases"/>
    <property type="match status" value="1"/>
</dbReference>
<dbReference type="Gene3D" id="3.40.50.1820">
    <property type="entry name" value="alpha/beta hydrolase"/>
    <property type="match status" value="1"/>
</dbReference>
<sequence length="222" mass="24470">MWKGFPELLCRATGCPGLVYDRLGYGQSSPLTQTRTIDYMHDYARQELPRVLEAVIPGKTFILIGHSDGGSISLIYGAGHKNRQAPLLKGIITEAAHVFVEPETIAGIEAADLAWQAGKLKGLAKYHGDKTESLFKAWADTWLTSWFKHWNIEALLPEITVPLLAIQGEDDQYGSTAQVDAIVQQSSGPAEGKMIKDCQHTPHLEAQEAVLRQMTGFINRLS</sequence>
<organism evidence="2 3">
    <name type="scientific">Thalassomonas actiniarum</name>
    <dbReference type="NCBI Taxonomy" id="485447"/>
    <lineage>
        <taxon>Bacteria</taxon>
        <taxon>Pseudomonadati</taxon>
        <taxon>Pseudomonadota</taxon>
        <taxon>Gammaproteobacteria</taxon>
        <taxon>Alteromonadales</taxon>
        <taxon>Colwelliaceae</taxon>
        <taxon>Thalassomonas</taxon>
    </lineage>
</organism>
<dbReference type="InterPro" id="IPR000073">
    <property type="entry name" value="AB_hydrolase_1"/>
</dbReference>
<reference evidence="2 3" key="2">
    <citation type="journal article" date="2022" name="Mar. Drugs">
        <title>Bioassay-Guided Fractionation Leads to the Detection of Cholic Acid Generated by the Rare Thalassomonas sp.</title>
        <authorList>
            <person name="Pheiffer F."/>
            <person name="Schneider Y.K."/>
            <person name="Hansen E.H."/>
            <person name="Andersen J.H."/>
            <person name="Isaksson J."/>
            <person name="Busche T."/>
            <person name="R C."/>
            <person name="Kalinowski J."/>
            <person name="Zyl L.V."/>
            <person name="Trindade M."/>
        </authorList>
    </citation>
    <scope>NUCLEOTIDE SEQUENCE [LARGE SCALE GENOMIC DNA]</scope>
    <source>
        <strain evidence="2 3">A5K-106</strain>
    </source>
</reference>
<dbReference type="InterPro" id="IPR029058">
    <property type="entry name" value="AB_hydrolase_fold"/>
</dbReference>
<feature type="domain" description="AB hydrolase-1" evidence="1">
    <location>
        <begin position="8"/>
        <end position="211"/>
    </location>
</feature>
<dbReference type="InterPro" id="IPR050266">
    <property type="entry name" value="AB_hydrolase_sf"/>
</dbReference>
<evidence type="ECO:0000313" key="3">
    <source>
        <dbReference type="Proteomes" id="UP000032568"/>
    </source>
</evidence>
<dbReference type="GO" id="GO:0016787">
    <property type="term" value="F:hydrolase activity"/>
    <property type="evidence" value="ECO:0007669"/>
    <property type="project" value="UniProtKB-KW"/>
</dbReference>
<dbReference type="Proteomes" id="UP000032568">
    <property type="component" value="Chromosome"/>
</dbReference>
<accession>A0AAE9YYD3</accession>
<dbReference type="KEGG" id="tact:SG35_013765"/>
<gene>
    <name evidence="2" type="ORF">SG35_013765</name>
</gene>
<protein>
    <submittedName>
        <fullName evidence="2">Alpha/beta hydrolase</fullName>
    </submittedName>
</protein>
<name>A0AAE9YYD3_9GAMM</name>
<dbReference type="Pfam" id="PF12697">
    <property type="entry name" value="Abhydrolase_6"/>
    <property type="match status" value="1"/>
</dbReference>